<protein>
    <submittedName>
        <fullName evidence="1">Uncharacterized protein</fullName>
    </submittedName>
</protein>
<reference evidence="1" key="1">
    <citation type="submission" date="2018-06" db="EMBL/GenBank/DDBJ databases">
        <authorList>
            <person name="Zhirakovskaya E."/>
        </authorList>
    </citation>
    <scope>NUCLEOTIDE SEQUENCE</scope>
</reference>
<gene>
    <name evidence="1" type="ORF">MNBD_GAMMA14-1390</name>
</gene>
<dbReference type="AlphaFoldDB" id="A0A3B0ZF48"/>
<evidence type="ECO:0000313" key="1">
    <source>
        <dbReference type="EMBL" id="VAW79316.1"/>
    </source>
</evidence>
<feature type="non-terminal residue" evidence="1">
    <location>
        <position position="42"/>
    </location>
</feature>
<organism evidence="1">
    <name type="scientific">hydrothermal vent metagenome</name>
    <dbReference type="NCBI Taxonomy" id="652676"/>
    <lineage>
        <taxon>unclassified sequences</taxon>
        <taxon>metagenomes</taxon>
        <taxon>ecological metagenomes</taxon>
    </lineage>
</organism>
<dbReference type="EMBL" id="UOFM01000302">
    <property type="protein sequence ID" value="VAW79316.1"/>
    <property type="molecule type" value="Genomic_DNA"/>
</dbReference>
<accession>A0A3B0ZF48</accession>
<sequence length="42" mass="4852">MLQTGRNQIWQQRLQPYLQRAGEPQELVVAGKLTRMVGLTLE</sequence>
<proteinExistence type="predicted"/>
<name>A0A3B0ZF48_9ZZZZ</name>